<evidence type="ECO:0000256" key="1">
    <source>
        <dbReference type="SAM" id="MobiDB-lite"/>
    </source>
</evidence>
<sequence length="204" mass="22940">MRIALSSKLKLGFIDGSCVKPPSQSALLVNWSRCNDIVISWLMNTISFDIRQKVKLSQFLMALNEQFTAVRSHLLLMKPTPTLSAAYSVLLQEENQRDCNRSPLHESVAMDVRTQHTSNFANKSAKSAIKKSDDFALFCDYIQLTGQTRGKCFCLHGYPDWHRLYGKPKPQPRIHKGNSTPKQSAHAYNVSTKSTGISSNTHNL</sequence>
<keyword evidence="4" id="KW-1185">Reference proteome</keyword>
<proteinExistence type="predicted"/>
<gene>
    <name evidence="3" type="ORF">DCAR_0205782</name>
</gene>
<reference evidence="3" key="2">
    <citation type="submission" date="2022-03" db="EMBL/GenBank/DDBJ databases">
        <title>Draft title - Genomic analysis of global carrot germplasm unveils the trajectory of domestication and the origin of high carotenoid orange carrot.</title>
        <authorList>
            <person name="Iorizzo M."/>
            <person name="Ellison S."/>
            <person name="Senalik D."/>
            <person name="Macko-Podgorni A."/>
            <person name="Grzebelus D."/>
            <person name="Bostan H."/>
            <person name="Rolling W."/>
            <person name="Curaba J."/>
            <person name="Simon P."/>
        </authorList>
    </citation>
    <scope>NUCLEOTIDE SEQUENCE</scope>
    <source>
        <tissue evidence="3">Leaf</tissue>
    </source>
</reference>
<feature type="compositionally biased region" description="Basic residues" evidence="1">
    <location>
        <begin position="167"/>
        <end position="176"/>
    </location>
</feature>
<dbReference type="PANTHER" id="PTHR34222:SF79">
    <property type="entry name" value="RETROVIRUS-RELATED POL POLYPROTEIN FROM TRANSPOSON TNT 1-94"/>
    <property type="match status" value="1"/>
</dbReference>
<feature type="domain" description="Retrotransposon Copia-like N-terminal" evidence="2">
    <location>
        <begin position="1"/>
        <end position="22"/>
    </location>
</feature>
<evidence type="ECO:0000313" key="4">
    <source>
        <dbReference type="Proteomes" id="UP000077755"/>
    </source>
</evidence>
<reference evidence="3" key="1">
    <citation type="journal article" date="2016" name="Nat. Genet.">
        <title>A high-quality carrot genome assembly provides new insights into carotenoid accumulation and asterid genome evolution.</title>
        <authorList>
            <person name="Iorizzo M."/>
            <person name="Ellison S."/>
            <person name="Senalik D."/>
            <person name="Zeng P."/>
            <person name="Satapoomin P."/>
            <person name="Huang J."/>
            <person name="Bowman M."/>
            <person name="Iovene M."/>
            <person name="Sanseverino W."/>
            <person name="Cavagnaro P."/>
            <person name="Yildiz M."/>
            <person name="Macko-Podgorni A."/>
            <person name="Moranska E."/>
            <person name="Grzebelus E."/>
            <person name="Grzebelus D."/>
            <person name="Ashrafi H."/>
            <person name="Zheng Z."/>
            <person name="Cheng S."/>
            <person name="Spooner D."/>
            <person name="Van Deynze A."/>
            <person name="Simon P."/>
        </authorList>
    </citation>
    <scope>NUCLEOTIDE SEQUENCE</scope>
    <source>
        <tissue evidence="3">Leaf</tissue>
    </source>
</reference>
<dbReference type="PANTHER" id="PTHR34222">
    <property type="entry name" value="GAG_PRE-INTEGRS DOMAIN-CONTAINING PROTEIN"/>
    <property type="match status" value="1"/>
</dbReference>
<dbReference type="Pfam" id="PF14244">
    <property type="entry name" value="Retrotran_gag_3"/>
    <property type="match status" value="1"/>
</dbReference>
<evidence type="ECO:0000259" key="2">
    <source>
        <dbReference type="Pfam" id="PF14244"/>
    </source>
</evidence>
<dbReference type="EMBL" id="CP093344">
    <property type="protein sequence ID" value="WOG86567.1"/>
    <property type="molecule type" value="Genomic_DNA"/>
</dbReference>
<dbReference type="AlphaFoldDB" id="A0AAF1AN24"/>
<organism evidence="3 4">
    <name type="scientific">Daucus carota subsp. sativus</name>
    <name type="common">Carrot</name>
    <dbReference type="NCBI Taxonomy" id="79200"/>
    <lineage>
        <taxon>Eukaryota</taxon>
        <taxon>Viridiplantae</taxon>
        <taxon>Streptophyta</taxon>
        <taxon>Embryophyta</taxon>
        <taxon>Tracheophyta</taxon>
        <taxon>Spermatophyta</taxon>
        <taxon>Magnoliopsida</taxon>
        <taxon>eudicotyledons</taxon>
        <taxon>Gunneridae</taxon>
        <taxon>Pentapetalae</taxon>
        <taxon>asterids</taxon>
        <taxon>campanulids</taxon>
        <taxon>Apiales</taxon>
        <taxon>Apiaceae</taxon>
        <taxon>Apioideae</taxon>
        <taxon>Scandiceae</taxon>
        <taxon>Daucinae</taxon>
        <taxon>Daucus</taxon>
        <taxon>Daucus sect. Daucus</taxon>
    </lineage>
</organism>
<protein>
    <recommendedName>
        <fullName evidence="2">Retrotransposon Copia-like N-terminal domain-containing protein</fullName>
    </recommendedName>
</protein>
<accession>A0AAF1AN24</accession>
<feature type="compositionally biased region" description="Polar residues" evidence="1">
    <location>
        <begin position="189"/>
        <end position="204"/>
    </location>
</feature>
<feature type="region of interest" description="Disordered" evidence="1">
    <location>
        <begin position="167"/>
        <end position="204"/>
    </location>
</feature>
<dbReference type="Proteomes" id="UP000077755">
    <property type="component" value="Chromosome 2"/>
</dbReference>
<evidence type="ECO:0000313" key="3">
    <source>
        <dbReference type="EMBL" id="WOG86567.1"/>
    </source>
</evidence>
<name>A0AAF1AN24_DAUCS</name>
<dbReference type="InterPro" id="IPR029472">
    <property type="entry name" value="Copia-like_N"/>
</dbReference>